<protein>
    <submittedName>
        <fullName evidence="1">Uncharacterized protein</fullName>
    </submittedName>
</protein>
<dbReference type="AlphaFoldDB" id="B8I224"/>
<dbReference type="RefSeq" id="WP_015924991.1">
    <property type="nucleotide sequence ID" value="NC_011898.1"/>
</dbReference>
<dbReference type="KEGG" id="cce:Ccel_1498"/>
<dbReference type="EMBL" id="CP001348">
    <property type="protein sequence ID" value="ACL75850.1"/>
    <property type="molecule type" value="Genomic_DNA"/>
</dbReference>
<dbReference type="HOGENOM" id="CLU_2698208_0_0_9"/>
<reference evidence="1 2" key="1">
    <citation type="submission" date="2009-01" db="EMBL/GenBank/DDBJ databases">
        <title>Complete sequence of Clostridium cellulolyticum H10.</title>
        <authorList>
            <consortium name="US DOE Joint Genome Institute"/>
            <person name="Lucas S."/>
            <person name="Copeland A."/>
            <person name="Lapidus A."/>
            <person name="Glavina del Rio T."/>
            <person name="Dalin E."/>
            <person name="Tice H."/>
            <person name="Bruce D."/>
            <person name="Goodwin L."/>
            <person name="Pitluck S."/>
            <person name="Chertkov O."/>
            <person name="Saunders E."/>
            <person name="Brettin T."/>
            <person name="Detter J.C."/>
            <person name="Han C."/>
            <person name="Larimer F."/>
            <person name="Land M."/>
            <person name="Hauser L."/>
            <person name="Kyrpides N."/>
            <person name="Ivanova N."/>
            <person name="Zhou J."/>
            <person name="Richardson P."/>
        </authorList>
    </citation>
    <scope>NUCLEOTIDE SEQUENCE [LARGE SCALE GENOMIC DNA]</scope>
    <source>
        <strain evidence="2">ATCC 35319 / DSM 5812 / JCM 6584 / H10</strain>
    </source>
</reference>
<dbReference type="OrthoDB" id="1740018at2"/>
<organism evidence="1 2">
    <name type="scientific">Ruminiclostridium cellulolyticum (strain ATCC 35319 / DSM 5812 / JCM 6584 / H10)</name>
    <name type="common">Clostridium cellulolyticum</name>
    <dbReference type="NCBI Taxonomy" id="394503"/>
    <lineage>
        <taxon>Bacteria</taxon>
        <taxon>Bacillati</taxon>
        <taxon>Bacillota</taxon>
        <taxon>Clostridia</taxon>
        <taxon>Eubacteriales</taxon>
        <taxon>Oscillospiraceae</taxon>
        <taxon>Ruminiclostridium</taxon>
    </lineage>
</organism>
<accession>B8I224</accession>
<name>B8I224_RUMCH</name>
<dbReference type="eggNOG" id="ENOG5034AYF">
    <property type="taxonomic scope" value="Bacteria"/>
</dbReference>
<dbReference type="STRING" id="394503.Ccel_1498"/>
<evidence type="ECO:0000313" key="1">
    <source>
        <dbReference type="EMBL" id="ACL75850.1"/>
    </source>
</evidence>
<proteinExistence type="predicted"/>
<evidence type="ECO:0000313" key="2">
    <source>
        <dbReference type="Proteomes" id="UP000001349"/>
    </source>
</evidence>
<gene>
    <name evidence="1" type="ordered locus">Ccel_1498</name>
</gene>
<keyword evidence="2" id="KW-1185">Reference proteome</keyword>
<dbReference type="Proteomes" id="UP000001349">
    <property type="component" value="Chromosome"/>
</dbReference>
<sequence length="73" mass="8771">MEELKIIIELLKKIRAKNNVVFNSCQDEKLMQDIEYGNLYQEYWTSDFRLKNVIGLLEAVEKELIDDKRVHKK</sequence>